<dbReference type="InterPro" id="IPR025605">
    <property type="entry name" value="OST-HTH/LOTUS_dom"/>
</dbReference>
<comment type="caution">
    <text evidence="4">The sequence shown here is derived from an EMBL/GenBank/DDBJ whole genome shotgun (WGS) entry which is preliminary data.</text>
</comment>
<evidence type="ECO:0000313" key="4">
    <source>
        <dbReference type="EMBL" id="DBA16085.1"/>
    </source>
</evidence>
<feature type="region of interest" description="Disordered" evidence="2">
    <location>
        <begin position="1335"/>
        <end position="1356"/>
    </location>
</feature>
<protein>
    <recommendedName>
        <fullName evidence="3">HTH OST-type domain-containing protein</fullName>
    </recommendedName>
</protein>
<evidence type="ECO:0000256" key="1">
    <source>
        <dbReference type="ARBA" id="ARBA00022782"/>
    </source>
</evidence>
<gene>
    <name evidence="4" type="ORF">GDO54_003515</name>
</gene>
<proteinExistence type="predicted"/>
<feature type="compositionally biased region" description="Polar residues" evidence="2">
    <location>
        <begin position="958"/>
        <end position="982"/>
    </location>
</feature>
<feature type="region of interest" description="Disordered" evidence="2">
    <location>
        <begin position="255"/>
        <end position="301"/>
    </location>
</feature>
<dbReference type="EMBL" id="DYDO01000011">
    <property type="protein sequence ID" value="DBA16085.1"/>
    <property type="molecule type" value="Genomic_DNA"/>
</dbReference>
<dbReference type="PROSITE" id="PS51644">
    <property type="entry name" value="HTH_OST"/>
    <property type="match status" value="2"/>
</dbReference>
<feature type="region of interest" description="Disordered" evidence="2">
    <location>
        <begin position="1282"/>
        <end position="1304"/>
    </location>
</feature>
<accession>A0AAV2ZTY8</accession>
<evidence type="ECO:0000256" key="2">
    <source>
        <dbReference type="SAM" id="MobiDB-lite"/>
    </source>
</evidence>
<feature type="domain" description="HTH OST-type" evidence="3">
    <location>
        <begin position="1"/>
        <end position="74"/>
    </location>
</feature>
<evidence type="ECO:0000313" key="5">
    <source>
        <dbReference type="Proteomes" id="UP001181693"/>
    </source>
</evidence>
<dbReference type="GO" id="GO:0030154">
    <property type="term" value="P:cell differentiation"/>
    <property type="evidence" value="ECO:0007669"/>
    <property type="project" value="UniProtKB-KW"/>
</dbReference>
<dbReference type="CDD" id="cd08824">
    <property type="entry name" value="LOTUS"/>
    <property type="match status" value="1"/>
</dbReference>
<name>A0AAV2ZTY8_PYXAD</name>
<feature type="compositionally biased region" description="Polar residues" evidence="2">
    <location>
        <begin position="1080"/>
        <end position="1091"/>
    </location>
</feature>
<dbReference type="Proteomes" id="UP001181693">
    <property type="component" value="Unassembled WGS sequence"/>
</dbReference>
<sequence>MDEVLMSEIVLVVLEREDGVPFEEFAGLFHQVHGYQLKLANYGFKSLKDLLDNMKDVVEIQNVNEQQLIKYRPPLQPNVIPPSTDTSFQINDSYVSEACAASSNTCWPQTGDVPLDEFSLQEELPFEQNVPGIKCPVSLPPTGPSAPQSQNYLASRAYFTKDKCLSGKQMPSKEIVKIISQKLRKHHTGLRAAKLRQYILEEQKIDLEQYSQELGYPDLLSMLKQISGIKFSNTSGKNIIIASYFYKDLPKEQHTPSSKVGLSNASPSSTSIQSAKHLAHPEVTSNRIKANKEPLSGIAPPSQKNAMIITEACITSLHEPGSKTDFLLTGKINHTPNEDPTPTMLVDGNSANQKSVNTTQKPSDEIVKIISERVIDHHFGLRAELLRKYVLLKHNINLELYSQQLGYTDMRSMLKQIPGIHLADNSSENILYPLGPKDKYQNSQPTQPKIDLSFLTDKVVDILRSFPSGLKVDKLKQHLFNTHRIDLEVLSQRLGYTDIPSMLKQVPDITSLDGNVFIALYIQMVDFVRNFPSGLKIEKLSKHIKNQYKINLMKLSQEKGFTDVVSMLQNIPGITVVNKNVIIASHVSNSKSTATCKTTPAKCPKNVGNQMTKKTCVEIKTGQAKTSTKSSTTRPTGNSQQIFLHTPQIPSTNNMINTLYNVQPGLRPNVSYASACASNLRKDQVNVHALQCPPSFNVQKANTAKTAHFKELPKHVLSSSQIKDNLQLLLKSHANGLSIFQLKKLYLLKFQEPLVRKGLSVTMILMDMKDVAKIKGVGVQMKVLPTLVEDNASASAAIYRVPTPQGAAALEKVASHVFIKNSTENIKQSVPKPLKNHQPSSLVYINTSAGHIPNSSEDIRNNQPLNQNHIHALTEVYGKTHPANNSFATGSPFSKMNEFPQPPGITENFKDAEWPPLPQKFNILKEIHQRLNMSDQLHENITNNEICCKQDLAATFKSQGEDNTAQTSMQPQQDSNKMNGSIDNRHQEPQTLDPAQFILPSGFSFVMEDTGFSFVKGETNVDVDTKSKEISRAGASNPFPDSAHLRSANFNQSSKNKVGAPEHSKKSRDVLPKQKMAEFSSKTVPQQTNNHPVIPGTKGPGEPNQKTKNVKPLLSEPKTHQATSTSLQTGLTSLKEKKIQPCCDVVQMVSVTSNTQQEASSFKSICDCGQKGFTHSPSKLEVTKSDLSNRCELTGSPKSPSPEKVSNLETKTLVGSQHIPTEKNLSGTQTSSNIKVLSAVPKNQQKMSINPSVNTEGSPISHTLHNDISLTNATGQIDFIKQRKKEHSQTRDEVDGSKTPPLSAQQKSNIGQVYTHKQTVTDVFQIQPNVPHLLASSSTEHSRSSPETHQYCNGIDDRASGQKKTFTSKSYQHVLHSLHVAPVLSEFQMTPCDQQESSEESTNTWQTDGAQYCCIL</sequence>
<feature type="compositionally biased region" description="Polar residues" evidence="2">
    <location>
        <begin position="255"/>
        <end position="274"/>
    </location>
</feature>
<keyword evidence="1" id="KW-0221">Differentiation</keyword>
<reference evidence="4" key="1">
    <citation type="thesis" date="2020" institute="ProQuest LLC" country="789 East Eisenhower Parkway, Ann Arbor, MI, USA">
        <title>Comparative Genomics and Chromosome Evolution.</title>
        <authorList>
            <person name="Mudd A.B."/>
        </authorList>
    </citation>
    <scope>NUCLEOTIDE SEQUENCE</scope>
    <source>
        <strain evidence="4">1538</strain>
        <tissue evidence="4">Blood</tissue>
    </source>
</reference>
<feature type="region of interest" description="Disordered" evidence="2">
    <location>
        <begin position="958"/>
        <end position="988"/>
    </location>
</feature>
<feature type="region of interest" description="Disordered" evidence="2">
    <location>
        <begin position="1079"/>
        <end position="1109"/>
    </location>
</feature>
<feature type="compositionally biased region" description="Basic and acidic residues" evidence="2">
    <location>
        <begin position="1287"/>
        <end position="1296"/>
    </location>
</feature>
<dbReference type="InterPro" id="IPR041966">
    <property type="entry name" value="LOTUS-like"/>
</dbReference>
<dbReference type="Gene3D" id="3.30.420.610">
    <property type="entry name" value="LOTUS domain-like"/>
    <property type="match status" value="2"/>
</dbReference>
<keyword evidence="5" id="KW-1185">Reference proteome</keyword>
<feature type="domain" description="HTH OST-type" evidence="3">
    <location>
        <begin position="718"/>
        <end position="789"/>
    </location>
</feature>
<organism evidence="4 5">
    <name type="scientific">Pyxicephalus adspersus</name>
    <name type="common">African bullfrog</name>
    <dbReference type="NCBI Taxonomy" id="30357"/>
    <lineage>
        <taxon>Eukaryota</taxon>
        <taxon>Metazoa</taxon>
        <taxon>Chordata</taxon>
        <taxon>Craniata</taxon>
        <taxon>Vertebrata</taxon>
        <taxon>Euteleostomi</taxon>
        <taxon>Amphibia</taxon>
        <taxon>Batrachia</taxon>
        <taxon>Anura</taxon>
        <taxon>Neobatrachia</taxon>
        <taxon>Ranoidea</taxon>
        <taxon>Pyxicephalidae</taxon>
        <taxon>Pyxicephalinae</taxon>
        <taxon>Pyxicephalus</taxon>
    </lineage>
</organism>
<evidence type="ECO:0000259" key="3">
    <source>
        <dbReference type="PROSITE" id="PS51644"/>
    </source>
</evidence>
<dbReference type="Pfam" id="PF12872">
    <property type="entry name" value="OST-HTH"/>
    <property type="match status" value="3"/>
</dbReference>